<dbReference type="AlphaFoldDB" id="A0A498CIK2"/>
<accession>A0A498CIK2</accession>
<organism evidence="3 4">
    <name type="scientific">Stenotrophomonas rhizophila</name>
    <dbReference type="NCBI Taxonomy" id="216778"/>
    <lineage>
        <taxon>Bacteria</taxon>
        <taxon>Pseudomonadati</taxon>
        <taxon>Pseudomonadota</taxon>
        <taxon>Gammaproteobacteria</taxon>
        <taxon>Lysobacterales</taxon>
        <taxon>Lysobacteraceae</taxon>
        <taxon>Stenotrophomonas</taxon>
    </lineage>
</organism>
<dbReference type="Proteomes" id="UP000274786">
    <property type="component" value="Unassembled WGS sequence"/>
</dbReference>
<proteinExistence type="predicted"/>
<comment type="caution">
    <text evidence="3">The sequence shown here is derived from an EMBL/GenBank/DDBJ whole genome shotgun (WGS) entry which is preliminary data.</text>
</comment>
<evidence type="ECO:0000313" key="3">
    <source>
        <dbReference type="EMBL" id="RLK56230.1"/>
    </source>
</evidence>
<gene>
    <name evidence="3" type="ORF">BCL79_0613</name>
</gene>
<evidence type="ECO:0000256" key="2">
    <source>
        <dbReference type="SAM" id="MobiDB-lite"/>
    </source>
</evidence>
<dbReference type="EMBL" id="RCDC01000004">
    <property type="protein sequence ID" value="RLK56230.1"/>
    <property type="molecule type" value="Genomic_DNA"/>
</dbReference>
<evidence type="ECO:0000313" key="4">
    <source>
        <dbReference type="Proteomes" id="UP000274786"/>
    </source>
</evidence>
<feature type="coiled-coil region" evidence="1">
    <location>
        <begin position="580"/>
        <end position="614"/>
    </location>
</feature>
<keyword evidence="1" id="KW-0175">Coiled coil</keyword>
<sequence>MAGPMPWEEYQQASSAPELARGQRAAGNIDLTKRPVVRNPDGSISTVRSISANFDGNEVLIPTVSDDGRILSDEDAIAAYQKTGRNLGVFDTPENATAYAESLHNQQADMYADGPWTEYQDQSIPTLGTVNALPPDFSGVTATVDSTADGRQADGWKAGKVRDAMFGLRSIIQAGGGLLGAVGGDALGALETKVTGRPVASFRDNAGRLADTLGLPQAQTAGDRVLGDVGEAIAGTGLTLGAGAGLNAGRSGASLAASQGALINPARAAASPLQQVAANAPTLGGRAGDILTAQPVLQAISAGAGAGASGAVREGGGGAGAQIAAGLLGGLGPSLVTAGAPAALRGALRGGESNRQQLAQAIDDFGVLGATPSVGQGTGAWSRQGAETLLGAGPTSAGVMARFADRQADAIGSGLQQQADSLFRNPSAERAGRAIEQGIRGEGGFIRTSRERADQLYNRLDGLLPNNERVGIDNVRAALASLNEEIPGAPSVSRFFQNARLEGIESALSKDAGGIEGVLSRPGMRAQVDQMRADLTEQAQLRRAELAQETNVQRQNLVAEAGNQRNALTAEQDRVRDRMASMIEGRRAQLYQEADELQLELRAQQQAAIAENQRRAMFPETSKTLMPVISDEEIARQVPTRSSIDARLPTQADIEAQMMSRADLDAQVMSPQAIDQRVTPDSAINQQNFGSDYVEKQVNDYLTSQIDGKLPYEALRKLRTLVGGELENTSLVSDVPRSKWKAVYAALSQDMEAAATTPEARQALDRANRYFNARATRIDDIDRVIDRNGGPEKIYQAVMGGVKDGGSTLRSVMQSLPEEGQKAVTAAALRRMGLANPGAQDAAGDAFSAATFLTNWNKTSPEARRALFDRYGPGFSQDLDKISKVAERIKDGGKALANPSGTARQGSNFAYWGGLGGSIMTGNLAPALWLGAGGVGSNIAARLVTNPSWVKWLAKATELPIGALPAQINVLKRIATEKGDQDIAEAAELLSQAREQQPAQGEN</sequence>
<reference evidence="3 4" key="1">
    <citation type="submission" date="2018-10" db="EMBL/GenBank/DDBJ databases">
        <title>Comparative analysis of microorganisms from saline springs in Andes Mountain Range, Colombia.</title>
        <authorList>
            <person name="Rubin E."/>
        </authorList>
    </citation>
    <scope>NUCLEOTIDE SEQUENCE [LARGE SCALE GENOMIC DNA]</scope>
    <source>
        <strain evidence="3 4">USBA GBX 843</strain>
    </source>
</reference>
<name>A0A498CIK2_9GAMM</name>
<feature type="region of interest" description="Disordered" evidence="2">
    <location>
        <begin position="1"/>
        <end position="21"/>
    </location>
</feature>
<evidence type="ECO:0000256" key="1">
    <source>
        <dbReference type="SAM" id="Coils"/>
    </source>
</evidence>
<protein>
    <submittedName>
        <fullName evidence="3">Uncharacterized protein</fullName>
    </submittedName>
</protein>